<keyword evidence="2" id="KW-1185">Reference proteome</keyword>
<dbReference type="InterPro" id="IPR052184">
    <property type="entry name" value="SDR_enzymes"/>
</dbReference>
<dbReference type="GO" id="GO:0016616">
    <property type="term" value="F:oxidoreductase activity, acting on the CH-OH group of donors, NAD or NADP as acceptor"/>
    <property type="evidence" value="ECO:0007669"/>
    <property type="project" value="TreeGrafter"/>
</dbReference>
<evidence type="ECO:0000313" key="2">
    <source>
        <dbReference type="Proteomes" id="UP000054363"/>
    </source>
</evidence>
<dbReference type="Gene3D" id="3.40.50.720">
    <property type="entry name" value="NAD(P)-binding Rossmann-like Domain"/>
    <property type="match status" value="1"/>
</dbReference>
<reference evidence="1 2" key="1">
    <citation type="submission" date="2014-06" db="EMBL/GenBank/DDBJ databases">
        <title>The draft genome sequence of Idiomarina salinarum ISL-52.</title>
        <authorList>
            <person name="Du J."/>
            <person name="Shao Z."/>
        </authorList>
    </citation>
    <scope>NUCLEOTIDE SEQUENCE [LARGE SCALE GENOMIC DNA]</scope>
    <source>
        <strain evidence="1 2">ISL-52</strain>
    </source>
</reference>
<protein>
    <submittedName>
        <fullName evidence="1">Short-chain dehydrogenase</fullName>
    </submittedName>
</protein>
<dbReference type="OrthoDB" id="5786478at2"/>
<dbReference type="STRING" id="435908.IDSA_02330"/>
<sequence>MSKLHVVITGSNRGIGLALTKKYVERGDRVTALCRSPSAELKELDVNIIEDIDVTDPEGIKKAAKALSDRTVDVLINNAGQLKTEDLGELDRDSIESQFRVNAVGPLLLTEALRPAMREGSKVAMITSRMASMADNGSGGYYGYRMSKAALNAAGVSLANDLQGDGIAVGMLHPGFVKTDMVDKQGDISPEEAARRLVQRIDELGLSNTGHFRHSNGESLPW</sequence>
<evidence type="ECO:0000313" key="1">
    <source>
        <dbReference type="EMBL" id="KFZ31562.1"/>
    </source>
</evidence>
<dbReference type="eggNOG" id="COG0300">
    <property type="taxonomic scope" value="Bacteria"/>
</dbReference>
<dbReference type="Proteomes" id="UP000054363">
    <property type="component" value="Unassembled WGS sequence"/>
</dbReference>
<organism evidence="1 2">
    <name type="scientific">Pseudidiomarina salinarum</name>
    <dbReference type="NCBI Taxonomy" id="435908"/>
    <lineage>
        <taxon>Bacteria</taxon>
        <taxon>Pseudomonadati</taxon>
        <taxon>Pseudomonadota</taxon>
        <taxon>Gammaproteobacteria</taxon>
        <taxon>Alteromonadales</taxon>
        <taxon>Idiomarinaceae</taxon>
        <taxon>Pseudidiomarina</taxon>
    </lineage>
</organism>
<gene>
    <name evidence="1" type="ORF">IDSA_02330</name>
</gene>
<dbReference type="InterPro" id="IPR036291">
    <property type="entry name" value="NAD(P)-bd_dom_sf"/>
</dbReference>
<dbReference type="PANTHER" id="PTHR45458">
    <property type="entry name" value="SHORT-CHAIN DEHYDROGENASE/REDUCTASE SDR"/>
    <property type="match status" value="1"/>
</dbReference>
<dbReference type="PANTHER" id="PTHR45458:SF1">
    <property type="entry name" value="SHORT CHAIN DEHYDROGENASE"/>
    <property type="match status" value="1"/>
</dbReference>
<dbReference type="Pfam" id="PF00106">
    <property type="entry name" value="adh_short"/>
    <property type="match status" value="1"/>
</dbReference>
<dbReference type="InterPro" id="IPR002347">
    <property type="entry name" value="SDR_fam"/>
</dbReference>
<accession>A0A094IWR6</accession>
<dbReference type="EMBL" id="JPER01000001">
    <property type="protein sequence ID" value="KFZ31562.1"/>
    <property type="molecule type" value="Genomic_DNA"/>
</dbReference>
<dbReference type="SUPFAM" id="SSF51735">
    <property type="entry name" value="NAD(P)-binding Rossmann-fold domains"/>
    <property type="match status" value="1"/>
</dbReference>
<name>A0A094IWR6_9GAMM</name>
<comment type="caution">
    <text evidence="1">The sequence shown here is derived from an EMBL/GenBank/DDBJ whole genome shotgun (WGS) entry which is preliminary data.</text>
</comment>
<dbReference type="CDD" id="cd05325">
    <property type="entry name" value="carb_red_sniffer_like_SDR_c"/>
    <property type="match status" value="1"/>
</dbReference>
<dbReference type="AlphaFoldDB" id="A0A094IWR6"/>
<dbReference type="RefSeq" id="WP_034773896.1">
    <property type="nucleotide sequence ID" value="NZ_JPER01000001.1"/>
</dbReference>
<dbReference type="PRINTS" id="PR00081">
    <property type="entry name" value="GDHRDH"/>
</dbReference>
<proteinExistence type="predicted"/>